<gene>
    <name evidence="1" type="ORF">MG293_007284</name>
</gene>
<reference evidence="1" key="1">
    <citation type="submission" date="2022-03" db="EMBL/GenBank/DDBJ databases">
        <title>Genomic analyses of argali, domestic sheep and their hybrids provide insights into chromosomal evolution, heterosis and genetic basis of agronomic traits.</title>
        <authorList>
            <person name="Li M."/>
        </authorList>
    </citation>
    <scope>NUCLEOTIDE SEQUENCE</scope>
    <source>
        <strain evidence="1">CAU-MHL-2022a</strain>
        <tissue evidence="1">Skin</tissue>
    </source>
</reference>
<comment type="caution">
    <text evidence="1">The sequence shown here is derived from an EMBL/GenBank/DDBJ whole genome shotgun (WGS) entry which is preliminary data.</text>
</comment>
<evidence type="ECO:0000313" key="2">
    <source>
        <dbReference type="Proteomes" id="UP001214576"/>
    </source>
</evidence>
<evidence type="ECO:0000313" key="1">
    <source>
        <dbReference type="EMBL" id="KAI4543158.1"/>
    </source>
</evidence>
<accession>A0AAD4UBR8</accession>
<organism evidence="1 2">
    <name type="scientific">Ovis ammon polii</name>
    <dbReference type="NCBI Taxonomy" id="230172"/>
    <lineage>
        <taxon>Eukaryota</taxon>
        <taxon>Metazoa</taxon>
        <taxon>Chordata</taxon>
        <taxon>Craniata</taxon>
        <taxon>Vertebrata</taxon>
        <taxon>Euteleostomi</taxon>
        <taxon>Mammalia</taxon>
        <taxon>Eutheria</taxon>
        <taxon>Laurasiatheria</taxon>
        <taxon>Artiodactyla</taxon>
        <taxon>Ruminantia</taxon>
        <taxon>Pecora</taxon>
        <taxon>Bovidae</taxon>
        <taxon>Caprinae</taxon>
        <taxon>Ovis</taxon>
    </lineage>
</organism>
<dbReference type="EMBL" id="JAKZEL010000006">
    <property type="protein sequence ID" value="KAI4543158.1"/>
    <property type="molecule type" value="Genomic_DNA"/>
</dbReference>
<dbReference type="Gene3D" id="1.20.140.10">
    <property type="entry name" value="Butyryl-CoA Dehydrogenase, subunit A, domain 3"/>
    <property type="match status" value="1"/>
</dbReference>
<dbReference type="AlphaFoldDB" id="A0AAD4UBR8"/>
<dbReference type="SUPFAM" id="SSF47203">
    <property type="entry name" value="Acyl-CoA dehydrogenase C-terminal domain-like"/>
    <property type="match status" value="1"/>
</dbReference>
<keyword evidence="2" id="KW-1185">Reference proteome</keyword>
<dbReference type="GO" id="GO:0016627">
    <property type="term" value="F:oxidoreductase activity, acting on the CH-CH group of donors"/>
    <property type="evidence" value="ECO:0007669"/>
    <property type="project" value="InterPro"/>
</dbReference>
<name>A0AAD4UBR8_OVIAM</name>
<dbReference type="InterPro" id="IPR036250">
    <property type="entry name" value="AcylCo_DH-like_C"/>
</dbReference>
<proteinExistence type="predicted"/>
<dbReference type="Proteomes" id="UP001214576">
    <property type="component" value="Unassembled WGS sequence"/>
</dbReference>
<protein>
    <submittedName>
        <fullName evidence="1">Uncharacterized protein</fullName>
    </submittedName>
</protein>
<sequence length="88" mass="10181">MRGKKLTQVPKQKRSKVDHAANCTQFGKKIHNFGVIQEKLARMAMLQYVTECHDERKSALENGQYDTNRHFNSTAKMTETQIDRVNIS</sequence>